<evidence type="ECO:0000313" key="1">
    <source>
        <dbReference type="EMBL" id="KAJ4455337.1"/>
    </source>
</evidence>
<dbReference type="Proteomes" id="UP001141327">
    <property type="component" value="Unassembled WGS sequence"/>
</dbReference>
<organism evidence="1 2">
    <name type="scientific">Paratrimastix pyriformis</name>
    <dbReference type="NCBI Taxonomy" id="342808"/>
    <lineage>
        <taxon>Eukaryota</taxon>
        <taxon>Metamonada</taxon>
        <taxon>Preaxostyla</taxon>
        <taxon>Paratrimastigidae</taxon>
        <taxon>Paratrimastix</taxon>
    </lineage>
</organism>
<evidence type="ECO:0000313" key="2">
    <source>
        <dbReference type="Proteomes" id="UP001141327"/>
    </source>
</evidence>
<proteinExistence type="predicted"/>
<sequence>MGPQVTIIDATGNAPGTGLLEALPPSVRRLWLGLKLLRLAPTVTRLALTQANCPETTRLSGPGLRTLELGGSAMRSLDLDTPLLAELVVAEGFPTITSRAPLHRLAALRGPNAMDEVKALFAFLRGPVGQTLNDLSFRSPGILDPPPIIELPVLRSLRIALASVSSSPAPSTHALLLCPALERLSCGGQVWIQSVCPFLGRIGQNAPLPYWVSAYGELNVVPPLPSEAGPLPLPAEPTTRTDDNAGRDVMVVLLTCSNGGAPTTRDESPKFPSAGPAVRTVMLEDATPSRLLAHLVAYRPDVLLLECPSTRDALILRTPQTPRLRAMQASDLLAIFAQAGFAPLAVLHRLPFGASGCLPPDIFLHSLWTALRDGRRLVGHFEGSQALDQYLHALGNGDVSRPGAALTALTQSYVAPQWLAYAGHRPAVPTTTDLVQSTRSLQAHFPGVRLRDLAGAVRQRDHEFRRPWPTSRLQFHQGWACQECSRMACALSDTRPVLSPTKMRLFEPALVLPDFETRLSCPLILQSAATRMLADVPLHRASYQPEEAPALCRQALPSKQPPLRVVVVTSESKDAEQRGVKLRPAERRELRIDPCWGNLLVSTVVLSEASPASVQATVEALAETRPNVLVFMATISARQDFLSALSPRELQHCIDRACPNRLPRLVAVLGLPHAVDTGRFLQRHLRPDAPAGGGGLERVVASADGATDTEVSMFLSALLAYLPCNSPEDLDEVLEVARRQAARFVEQQHLRVLIRVAPCRDEPADSIELVC</sequence>
<accession>A0ABQ8U7L6</accession>
<comment type="caution">
    <text evidence="1">The sequence shown here is derived from an EMBL/GenBank/DDBJ whole genome shotgun (WGS) entry which is preliminary data.</text>
</comment>
<gene>
    <name evidence="1" type="ORF">PAPYR_9727</name>
</gene>
<keyword evidence="2" id="KW-1185">Reference proteome</keyword>
<protein>
    <submittedName>
        <fullName evidence="1">Uncharacterized protein</fullName>
    </submittedName>
</protein>
<reference evidence="1" key="1">
    <citation type="journal article" date="2022" name="bioRxiv">
        <title>Genomics of Preaxostyla Flagellates Illuminates Evolutionary Transitions and the Path Towards Mitochondrial Loss.</title>
        <authorList>
            <person name="Novak L.V.F."/>
            <person name="Treitli S.C."/>
            <person name="Pyrih J."/>
            <person name="Halakuc P."/>
            <person name="Pipaliya S.V."/>
            <person name="Vacek V."/>
            <person name="Brzon O."/>
            <person name="Soukal P."/>
            <person name="Eme L."/>
            <person name="Dacks J.B."/>
            <person name="Karnkowska A."/>
            <person name="Elias M."/>
            <person name="Hampl V."/>
        </authorList>
    </citation>
    <scope>NUCLEOTIDE SEQUENCE</scope>
    <source>
        <strain evidence="1">RCP-MX</strain>
    </source>
</reference>
<name>A0ABQ8U7L6_9EUKA</name>
<dbReference type="EMBL" id="JAPMOS010000111">
    <property type="protein sequence ID" value="KAJ4455337.1"/>
    <property type="molecule type" value="Genomic_DNA"/>
</dbReference>